<dbReference type="Gene3D" id="2.60.120.1140">
    <property type="entry name" value="Protein of unknown function DUF192"/>
    <property type="match status" value="1"/>
</dbReference>
<dbReference type="PANTHER" id="PTHR37953:SF1">
    <property type="entry name" value="UPF0127 PROTEIN MJ1496"/>
    <property type="match status" value="1"/>
</dbReference>
<protein>
    <recommendedName>
        <fullName evidence="3">DUF192 domain-containing protein</fullName>
    </recommendedName>
</protein>
<evidence type="ECO:0008006" key="3">
    <source>
        <dbReference type="Google" id="ProtNLM"/>
    </source>
</evidence>
<dbReference type="InterPro" id="IPR038695">
    <property type="entry name" value="Saro_0823-like_sf"/>
</dbReference>
<dbReference type="InterPro" id="IPR003795">
    <property type="entry name" value="DUF192"/>
</dbReference>
<dbReference type="PANTHER" id="PTHR37953">
    <property type="entry name" value="UPF0127 PROTEIN MJ1496"/>
    <property type="match status" value="1"/>
</dbReference>
<evidence type="ECO:0000313" key="1">
    <source>
        <dbReference type="EMBL" id="AII87248.1"/>
    </source>
</evidence>
<organism evidence="1 2">
    <name type="scientific">Planktomarina temperata RCA23</name>
    <dbReference type="NCBI Taxonomy" id="666509"/>
    <lineage>
        <taxon>Bacteria</taxon>
        <taxon>Pseudomonadati</taxon>
        <taxon>Pseudomonadota</taxon>
        <taxon>Alphaproteobacteria</taxon>
        <taxon>Rhodobacterales</taxon>
        <taxon>Paracoccaceae</taxon>
        <taxon>Planktomarina</taxon>
    </lineage>
</organism>
<dbReference type="EMBL" id="CP003984">
    <property type="protein sequence ID" value="AII87248.1"/>
    <property type="molecule type" value="Genomic_DNA"/>
</dbReference>
<reference evidence="1 2" key="1">
    <citation type="journal article" date="2014" name="ISME J.">
        <title>Adaptation of an abundant Roseobacter RCA organism to pelagic systems revealed by genomic and transcriptomic analyses.</title>
        <authorList>
            <person name="Voget S."/>
            <person name="Wemheuer B."/>
            <person name="Brinkhoff T."/>
            <person name="Vollmers J."/>
            <person name="Dietrich S."/>
            <person name="Giebel H.A."/>
            <person name="Beardsley C."/>
            <person name="Sardemann C."/>
            <person name="Bakenhus I."/>
            <person name="Billerbeck S."/>
            <person name="Daniel R."/>
            <person name="Simon M."/>
        </authorList>
    </citation>
    <scope>NUCLEOTIDE SEQUENCE [LARGE SCALE GENOMIC DNA]</scope>
    <source>
        <strain evidence="1 2">RCA23</strain>
    </source>
</reference>
<accession>A0AAN0RJB3</accession>
<sequence length="142" mass="15420">MGSIGAADCNEGHVHLSGPWGSVKFQVEVMDDEAERARGLMNRPQLAKFSAMLFVYERERILSFWMKNTLIGLDILFFDSAGRLVNIRADAIPGDETPLRSTGPAQYVLEINAGLASALKMGPDTVLSHARLAGDEKTPGCV</sequence>
<dbReference type="Proteomes" id="UP000028680">
    <property type="component" value="Chromosome"/>
</dbReference>
<dbReference type="AlphaFoldDB" id="A0AAN0RJB3"/>
<dbReference type="KEGG" id="ptp:RCA23_c17140"/>
<evidence type="ECO:0000313" key="2">
    <source>
        <dbReference type="Proteomes" id="UP000028680"/>
    </source>
</evidence>
<dbReference type="Pfam" id="PF02643">
    <property type="entry name" value="DUF192"/>
    <property type="match status" value="1"/>
</dbReference>
<gene>
    <name evidence="1" type="ORF">RCA23_c17140</name>
</gene>
<name>A0AAN0RJB3_9RHOB</name>
<keyword evidence="2" id="KW-1185">Reference proteome</keyword>
<proteinExistence type="predicted"/>